<keyword evidence="4" id="KW-1185">Reference proteome</keyword>
<reference evidence="3 4" key="1">
    <citation type="submission" date="2021-10" db="EMBL/GenBank/DDBJ databases">
        <title>Streptomyces gossypii sp. nov., isolated from soil collected from cotton field.</title>
        <authorList>
            <person name="Ge X."/>
            <person name="Chen X."/>
            <person name="Liu W."/>
        </authorList>
    </citation>
    <scope>NUCLEOTIDE SEQUENCE [LARGE SCALE GENOMIC DNA]</scope>
    <source>
        <strain evidence="3 4">N2-109</strain>
    </source>
</reference>
<organism evidence="3 4">
    <name type="scientific">Streptomyces gossypii</name>
    <dbReference type="NCBI Taxonomy" id="2883101"/>
    <lineage>
        <taxon>Bacteria</taxon>
        <taxon>Bacillati</taxon>
        <taxon>Actinomycetota</taxon>
        <taxon>Actinomycetes</taxon>
        <taxon>Kitasatosporales</taxon>
        <taxon>Streptomycetaceae</taxon>
        <taxon>Streptomyces</taxon>
    </lineage>
</organism>
<gene>
    <name evidence="3" type="ORF">LHJ74_17335</name>
</gene>
<dbReference type="InterPro" id="IPR023286">
    <property type="entry name" value="ABATE_dom_sf"/>
</dbReference>
<evidence type="ECO:0000256" key="1">
    <source>
        <dbReference type="SAM" id="MobiDB-lite"/>
    </source>
</evidence>
<protein>
    <submittedName>
        <fullName evidence="3">ABATE domain-containing protein</fullName>
    </submittedName>
</protein>
<evidence type="ECO:0000259" key="2">
    <source>
        <dbReference type="Pfam" id="PF11706"/>
    </source>
</evidence>
<proteinExistence type="predicted"/>
<sequence length="203" mass="21547">MRFAFVSGNPALDLVGTVGSRDKPVDLLAAPADLEQWVLECDELPDKVTADAATFTSALRLREAIYQLALDRMRDRPYAPASLDIVNAAAAGPVPTVELSDAGLLLSGDLRSALAHLARSAIAVLADRHACLKECGRPGCTRLYLDRSRGARRTWCGMEGCGNRVKAAAYRARRQAAAQGRDPGTATRGPGGVSLPPNGRELP</sequence>
<dbReference type="PANTHER" id="PTHR35525">
    <property type="entry name" value="BLL6575 PROTEIN"/>
    <property type="match status" value="1"/>
</dbReference>
<dbReference type="Pfam" id="PF11706">
    <property type="entry name" value="zf-CGNR"/>
    <property type="match status" value="1"/>
</dbReference>
<dbReference type="SUPFAM" id="SSF160904">
    <property type="entry name" value="Jann2411-like"/>
    <property type="match status" value="1"/>
</dbReference>
<dbReference type="RefSeq" id="WP_260218954.1">
    <property type="nucleotide sequence ID" value="NZ_JAJAGO010000007.1"/>
</dbReference>
<evidence type="ECO:0000313" key="3">
    <source>
        <dbReference type="EMBL" id="MCT2591639.1"/>
    </source>
</evidence>
<accession>A0ABT2JWK6</accession>
<dbReference type="InterPro" id="IPR021005">
    <property type="entry name" value="Znf_CGNR"/>
</dbReference>
<feature type="domain" description="Zinc finger CGNR" evidence="2">
    <location>
        <begin position="132"/>
        <end position="174"/>
    </location>
</feature>
<feature type="region of interest" description="Disordered" evidence="1">
    <location>
        <begin position="172"/>
        <end position="203"/>
    </location>
</feature>
<dbReference type="Proteomes" id="UP001156389">
    <property type="component" value="Unassembled WGS sequence"/>
</dbReference>
<comment type="caution">
    <text evidence="3">The sequence shown here is derived from an EMBL/GenBank/DDBJ whole genome shotgun (WGS) entry which is preliminary data.</text>
</comment>
<dbReference type="PANTHER" id="PTHR35525:SF3">
    <property type="entry name" value="BLL6575 PROTEIN"/>
    <property type="match status" value="1"/>
</dbReference>
<dbReference type="InterPro" id="IPR010852">
    <property type="entry name" value="ABATE"/>
</dbReference>
<evidence type="ECO:0000313" key="4">
    <source>
        <dbReference type="Proteomes" id="UP001156389"/>
    </source>
</evidence>
<dbReference type="Pfam" id="PF07336">
    <property type="entry name" value="ABATE"/>
    <property type="match status" value="1"/>
</dbReference>
<dbReference type="Gene3D" id="1.10.3300.10">
    <property type="entry name" value="Jann2411-like domain"/>
    <property type="match status" value="1"/>
</dbReference>
<dbReference type="EMBL" id="JAJAGO010000007">
    <property type="protein sequence ID" value="MCT2591639.1"/>
    <property type="molecule type" value="Genomic_DNA"/>
</dbReference>
<name>A0ABT2JWK6_9ACTN</name>